<organism evidence="4 5">
    <name type="scientific">Cinara cedri</name>
    <dbReference type="NCBI Taxonomy" id="506608"/>
    <lineage>
        <taxon>Eukaryota</taxon>
        <taxon>Metazoa</taxon>
        <taxon>Ecdysozoa</taxon>
        <taxon>Arthropoda</taxon>
        <taxon>Hexapoda</taxon>
        <taxon>Insecta</taxon>
        <taxon>Pterygota</taxon>
        <taxon>Neoptera</taxon>
        <taxon>Paraneoptera</taxon>
        <taxon>Hemiptera</taxon>
        <taxon>Sternorrhyncha</taxon>
        <taxon>Aphidomorpha</taxon>
        <taxon>Aphidoidea</taxon>
        <taxon>Aphididae</taxon>
        <taxon>Lachninae</taxon>
        <taxon>Cinara</taxon>
    </lineage>
</organism>
<reference evidence="4 5" key="1">
    <citation type="submission" date="2019-08" db="EMBL/GenBank/DDBJ databases">
        <authorList>
            <person name="Alioto T."/>
            <person name="Alioto T."/>
            <person name="Gomez Garrido J."/>
        </authorList>
    </citation>
    <scope>NUCLEOTIDE SEQUENCE [LARGE SCALE GENOMIC DNA]</scope>
</reference>
<evidence type="ECO:0000313" key="5">
    <source>
        <dbReference type="Proteomes" id="UP000325440"/>
    </source>
</evidence>
<dbReference type="OrthoDB" id="2359216at2759"/>
<dbReference type="SMART" id="SM00443">
    <property type="entry name" value="G_patch"/>
    <property type="match status" value="1"/>
</dbReference>
<feature type="domain" description="G-patch" evidence="1">
    <location>
        <begin position="237"/>
        <end position="283"/>
    </location>
</feature>
<dbReference type="PROSITE" id="PS50174">
    <property type="entry name" value="G_PATCH"/>
    <property type="match status" value="1"/>
</dbReference>
<dbReference type="PROSITE" id="PS51061">
    <property type="entry name" value="R3H"/>
    <property type="match status" value="1"/>
</dbReference>
<evidence type="ECO:0000259" key="3">
    <source>
        <dbReference type="PROSITE" id="PS51827"/>
    </source>
</evidence>
<dbReference type="PANTHER" id="PTHR48430">
    <property type="entry name" value="PARTNER OF XRN-2 PROTEIN 1"/>
    <property type="match status" value="1"/>
</dbReference>
<keyword evidence="5" id="KW-1185">Reference proteome</keyword>
<gene>
    <name evidence="4" type="ORF">CINCED_3A025602</name>
</gene>
<dbReference type="AlphaFoldDB" id="A0A5E4MFS2"/>
<accession>A0A5E4MFS2</accession>
<dbReference type="SUPFAM" id="SSF82708">
    <property type="entry name" value="R3H domain"/>
    <property type="match status" value="1"/>
</dbReference>
<evidence type="ECO:0000313" key="4">
    <source>
        <dbReference type="EMBL" id="VVC29736.1"/>
    </source>
</evidence>
<evidence type="ECO:0000259" key="2">
    <source>
        <dbReference type="PROSITE" id="PS51061"/>
    </source>
</evidence>
<dbReference type="InterPro" id="IPR036867">
    <property type="entry name" value="R3H_dom_sf"/>
</dbReference>
<dbReference type="Pfam" id="PF11952">
    <property type="entry name" value="XTBD"/>
    <property type="match status" value="1"/>
</dbReference>
<feature type="domain" description="XRN2-binding (XTBD)" evidence="3">
    <location>
        <begin position="9"/>
        <end position="93"/>
    </location>
</feature>
<sequence>MDIDPSWDVDKHKGEHENETHWEYRRKFLIMYKHSYPEDRLVGLSQTFINIEFMGCKYNQPVMELIENLSDCLVGGLRERRKKLFQTKFVKASSDEVSGNNQAASIQPIDSPYHPEYILPGFIIIENNIEDPIQILERSCSYAGYAIPVIKYEQIAPSNFKAELYIQNKFIINGMGTKKKLSRKDVFKNCYEYLKPICFTIKLKNENSKEQQMIIDKDELVDFNTETDLSTDTTMINNGVGYKLLKLMGWNDGIGLGKHNQGCVDPIQIIKHPKNVGFGNTDLSSEDSAKEKRFQKKFQKHLYTFVNSSKQKLSFSTELTKEERQIVHTSCMRYNLKAKSYGQSENKLMVISKKPNSGDIFKELINISGHENDYYSLIIPTSLLNVTL</sequence>
<proteinExistence type="predicted"/>
<dbReference type="Pfam" id="PF01424">
    <property type="entry name" value="R3H"/>
    <property type="match status" value="1"/>
</dbReference>
<dbReference type="Pfam" id="PF01585">
    <property type="entry name" value="G-patch"/>
    <property type="match status" value="1"/>
</dbReference>
<dbReference type="InterPro" id="IPR000467">
    <property type="entry name" value="G_patch_dom"/>
</dbReference>
<dbReference type="PANTHER" id="PTHR48430:SF1">
    <property type="entry name" value="PARTNER OF XRN-2 PROTEIN 1"/>
    <property type="match status" value="1"/>
</dbReference>
<protein>
    <submittedName>
        <fullName evidence="4">XRN-Two Binding Domain, XTBD,R3H domain,G-patch domain</fullName>
    </submittedName>
</protein>
<dbReference type="InterPro" id="IPR021859">
    <property type="entry name" value="XTBD"/>
</dbReference>
<name>A0A5E4MFS2_9HEMI</name>
<dbReference type="InterPro" id="IPR001374">
    <property type="entry name" value="R3H_dom"/>
</dbReference>
<dbReference type="EMBL" id="CABPRJ010000497">
    <property type="protein sequence ID" value="VVC29736.1"/>
    <property type="molecule type" value="Genomic_DNA"/>
</dbReference>
<dbReference type="Gene3D" id="3.30.1370.50">
    <property type="entry name" value="R3H-like domain"/>
    <property type="match status" value="1"/>
</dbReference>
<dbReference type="SMART" id="SM00393">
    <property type="entry name" value="R3H"/>
    <property type="match status" value="1"/>
</dbReference>
<feature type="domain" description="R3H" evidence="2">
    <location>
        <begin position="292"/>
        <end position="355"/>
    </location>
</feature>
<dbReference type="GO" id="GO:0003676">
    <property type="term" value="F:nucleic acid binding"/>
    <property type="evidence" value="ECO:0007669"/>
    <property type="project" value="UniProtKB-UniRule"/>
</dbReference>
<dbReference type="Proteomes" id="UP000325440">
    <property type="component" value="Unassembled WGS sequence"/>
</dbReference>
<dbReference type="PROSITE" id="PS51827">
    <property type="entry name" value="XTBD"/>
    <property type="match status" value="1"/>
</dbReference>
<evidence type="ECO:0000259" key="1">
    <source>
        <dbReference type="PROSITE" id="PS50174"/>
    </source>
</evidence>